<feature type="domain" description="General stress protein FMN-binding split barrel" evidence="1">
    <location>
        <begin position="5"/>
        <end position="147"/>
    </location>
</feature>
<dbReference type="InterPro" id="IPR012349">
    <property type="entry name" value="Split_barrel_FMN-bd"/>
</dbReference>
<dbReference type="Gene3D" id="2.30.110.10">
    <property type="entry name" value="Electron Transport, Fmn-binding Protein, Chain A"/>
    <property type="match status" value="1"/>
</dbReference>
<dbReference type="Pfam" id="PF16242">
    <property type="entry name" value="Pyrid_ox_like"/>
    <property type="match status" value="1"/>
</dbReference>
<sequence length="157" mass="17354">MSDDPKTEFRDRLESIRTGMLEVDGRFLPMSHNVIEGDPKLWFITARETPMARAAAQGARARYLICSDGKGLYADIDGVLAVSNDEAKLDEIWNIVASSWFEDGKRDPDLLLVSYTPGEAETWMTEGGALGFLYQIAKAQVSDDKPDLGTHTTLNLA</sequence>
<gene>
    <name evidence="2" type="ORF">SAMN05421538_10248</name>
</gene>
<protein>
    <submittedName>
        <fullName evidence="2">Pyridoxamine 5'-phosphate oxidase like</fullName>
    </submittedName>
</protein>
<dbReference type="AlphaFoldDB" id="A0A1G6W856"/>
<evidence type="ECO:0000313" key="2">
    <source>
        <dbReference type="EMBL" id="SDD61236.1"/>
    </source>
</evidence>
<accession>A0A1G6W856</accession>
<reference evidence="2 3" key="1">
    <citation type="submission" date="2016-10" db="EMBL/GenBank/DDBJ databases">
        <authorList>
            <person name="de Groot N.N."/>
        </authorList>
    </citation>
    <scope>NUCLEOTIDE SEQUENCE [LARGE SCALE GENOMIC DNA]</scope>
    <source>
        <strain evidence="2 3">DSM 22220</strain>
    </source>
</reference>
<dbReference type="EMBL" id="FNAH01000002">
    <property type="protein sequence ID" value="SDD61236.1"/>
    <property type="molecule type" value="Genomic_DNA"/>
</dbReference>
<evidence type="ECO:0000313" key="3">
    <source>
        <dbReference type="Proteomes" id="UP000199344"/>
    </source>
</evidence>
<dbReference type="RefSeq" id="WP_090521090.1">
    <property type="nucleotide sequence ID" value="NZ_FNAH01000002.1"/>
</dbReference>
<dbReference type="STRING" id="591205.SAMN05421538_10248"/>
<dbReference type="OrthoDB" id="1432662at2"/>
<proteinExistence type="predicted"/>
<organism evidence="2 3">
    <name type="scientific">Paracoccus isoporae</name>
    <dbReference type="NCBI Taxonomy" id="591205"/>
    <lineage>
        <taxon>Bacteria</taxon>
        <taxon>Pseudomonadati</taxon>
        <taxon>Pseudomonadota</taxon>
        <taxon>Alphaproteobacteria</taxon>
        <taxon>Rhodobacterales</taxon>
        <taxon>Paracoccaceae</taxon>
        <taxon>Paracoccus</taxon>
    </lineage>
</organism>
<dbReference type="PANTHER" id="PTHR34818">
    <property type="entry name" value="PROTEIN BLI-3"/>
    <property type="match status" value="1"/>
</dbReference>
<keyword evidence="3" id="KW-1185">Reference proteome</keyword>
<dbReference type="InterPro" id="IPR038725">
    <property type="entry name" value="YdaG_split_barrel_FMN-bd"/>
</dbReference>
<evidence type="ECO:0000259" key="1">
    <source>
        <dbReference type="Pfam" id="PF16242"/>
    </source>
</evidence>
<dbReference type="PANTHER" id="PTHR34818:SF1">
    <property type="entry name" value="PROTEIN BLI-3"/>
    <property type="match status" value="1"/>
</dbReference>
<dbReference type="InterPro" id="IPR052917">
    <property type="entry name" value="Stress-Dev_Protein"/>
</dbReference>
<dbReference type="SUPFAM" id="SSF50475">
    <property type="entry name" value="FMN-binding split barrel"/>
    <property type="match status" value="1"/>
</dbReference>
<name>A0A1G6W856_9RHOB</name>
<dbReference type="Proteomes" id="UP000199344">
    <property type="component" value="Unassembled WGS sequence"/>
</dbReference>